<dbReference type="PANTHER" id="PTHR43682">
    <property type="entry name" value="LACTATE UTILIZATION PROTEIN C"/>
    <property type="match status" value="1"/>
</dbReference>
<keyword evidence="4" id="KW-1185">Reference proteome</keyword>
<comment type="caution">
    <text evidence="3">The sequence shown here is derived from an EMBL/GenBank/DDBJ whole genome shotgun (WGS) entry which is preliminary data.</text>
</comment>
<dbReference type="Gene3D" id="3.40.50.10420">
    <property type="entry name" value="NagB/RpiA/CoA transferase-like"/>
    <property type="match status" value="1"/>
</dbReference>
<reference evidence="3 4" key="1">
    <citation type="submission" date="2024-09" db="EMBL/GenBank/DDBJ databases">
        <authorList>
            <person name="Sun Q."/>
            <person name="Mori K."/>
        </authorList>
    </citation>
    <scope>NUCLEOTIDE SEQUENCE [LARGE SCALE GENOMIC DNA]</scope>
    <source>
        <strain evidence="3 4">CECT 7682</strain>
    </source>
</reference>
<dbReference type="InterPro" id="IPR024185">
    <property type="entry name" value="FTHF_cligase-like_sf"/>
</dbReference>
<accession>A0ABV5JAJ8</accession>
<name>A0ABV5JAJ8_9BACT</name>
<feature type="region of interest" description="Disordered" evidence="1">
    <location>
        <begin position="1"/>
        <end position="24"/>
    </location>
</feature>
<dbReference type="PANTHER" id="PTHR43682:SF1">
    <property type="entry name" value="LACTATE UTILIZATION PROTEIN C"/>
    <property type="match status" value="1"/>
</dbReference>
<evidence type="ECO:0000313" key="3">
    <source>
        <dbReference type="EMBL" id="MFB9213155.1"/>
    </source>
</evidence>
<dbReference type="EMBL" id="JBHMEW010000066">
    <property type="protein sequence ID" value="MFB9213155.1"/>
    <property type="molecule type" value="Genomic_DNA"/>
</dbReference>
<dbReference type="InterPro" id="IPR037171">
    <property type="entry name" value="NagB/RpiA_transferase-like"/>
</dbReference>
<dbReference type="Proteomes" id="UP001589654">
    <property type="component" value="Unassembled WGS sequence"/>
</dbReference>
<dbReference type="RefSeq" id="WP_290247813.1">
    <property type="nucleotide sequence ID" value="NZ_JAUFQT010000001.1"/>
</dbReference>
<protein>
    <submittedName>
        <fullName evidence="3">Lactate utilization protein C</fullName>
    </submittedName>
</protein>
<organism evidence="3 4">
    <name type="scientific">Echinicola jeungdonensis</name>
    <dbReference type="NCBI Taxonomy" id="709343"/>
    <lineage>
        <taxon>Bacteria</taxon>
        <taxon>Pseudomonadati</taxon>
        <taxon>Bacteroidota</taxon>
        <taxon>Cytophagia</taxon>
        <taxon>Cytophagales</taxon>
        <taxon>Cyclobacteriaceae</taxon>
        <taxon>Echinicola</taxon>
    </lineage>
</organism>
<proteinExistence type="predicted"/>
<evidence type="ECO:0000259" key="2">
    <source>
        <dbReference type="Pfam" id="PF02589"/>
    </source>
</evidence>
<sequence>MSSKEAILAAAKQNKPQATPLPDLLQFPDEPNLVERYEKGLSGNGGSLGEGDSIEDINKYIQENFSQDQLIASLVEGVAGNVDVNKISDPHDLEHVEVAILKGELGVSENGALWMPEKNVVHRVLPFIAQHLIIVLEKSKLLTNMHQAYEKVQVNDDGYGVFIAGPSKTADIEQSLVIGAHGPRSLKVFLI</sequence>
<gene>
    <name evidence="3" type="ORF">ACFFUR_15160</name>
</gene>
<evidence type="ECO:0000313" key="4">
    <source>
        <dbReference type="Proteomes" id="UP001589654"/>
    </source>
</evidence>
<dbReference type="InterPro" id="IPR003741">
    <property type="entry name" value="LUD_dom"/>
</dbReference>
<dbReference type="Pfam" id="PF02589">
    <property type="entry name" value="LUD_dom"/>
    <property type="match status" value="1"/>
</dbReference>
<feature type="domain" description="LUD" evidence="2">
    <location>
        <begin position="92"/>
        <end position="191"/>
    </location>
</feature>
<evidence type="ECO:0000256" key="1">
    <source>
        <dbReference type="SAM" id="MobiDB-lite"/>
    </source>
</evidence>
<dbReference type="SUPFAM" id="SSF100950">
    <property type="entry name" value="NagB/RpiA/CoA transferase-like"/>
    <property type="match status" value="1"/>
</dbReference>